<evidence type="ECO:0000313" key="2">
    <source>
        <dbReference type="Proteomes" id="UP001177021"/>
    </source>
</evidence>
<comment type="caution">
    <text evidence="1">The sequence shown here is derived from an EMBL/GenBank/DDBJ whole genome shotgun (WGS) entry which is preliminary data.</text>
</comment>
<name>A0ACB0LRT5_TRIPR</name>
<proteinExistence type="predicted"/>
<accession>A0ACB0LRT5</accession>
<organism evidence="1 2">
    <name type="scientific">Trifolium pratense</name>
    <name type="common">Red clover</name>
    <dbReference type="NCBI Taxonomy" id="57577"/>
    <lineage>
        <taxon>Eukaryota</taxon>
        <taxon>Viridiplantae</taxon>
        <taxon>Streptophyta</taxon>
        <taxon>Embryophyta</taxon>
        <taxon>Tracheophyta</taxon>
        <taxon>Spermatophyta</taxon>
        <taxon>Magnoliopsida</taxon>
        <taxon>eudicotyledons</taxon>
        <taxon>Gunneridae</taxon>
        <taxon>Pentapetalae</taxon>
        <taxon>rosids</taxon>
        <taxon>fabids</taxon>
        <taxon>Fabales</taxon>
        <taxon>Fabaceae</taxon>
        <taxon>Papilionoideae</taxon>
        <taxon>50 kb inversion clade</taxon>
        <taxon>NPAAA clade</taxon>
        <taxon>Hologalegina</taxon>
        <taxon>IRL clade</taxon>
        <taxon>Trifolieae</taxon>
        <taxon>Trifolium</taxon>
    </lineage>
</organism>
<sequence length="123" mass="14449">MDANKKFPEAKNLTYSQFPTKFVWKENLHQWAPRQRGFSIGRVHFAPPGAGERFYLRTLLNYVKGPTSFDELKTVDNFKYDSFKEACFARDLLDDDKEYIEAIKETSHRDFFKSNVCNIIGVR</sequence>
<evidence type="ECO:0000313" key="1">
    <source>
        <dbReference type="EMBL" id="CAJ2671515.1"/>
    </source>
</evidence>
<reference evidence="1" key="1">
    <citation type="submission" date="2023-10" db="EMBL/GenBank/DDBJ databases">
        <authorList>
            <person name="Rodriguez Cubillos JULIANA M."/>
            <person name="De Vega J."/>
        </authorList>
    </citation>
    <scope>NUCLEOTIDE SEQUENCE</scope>
</reference>
<dbReference type="Proteomes" id="UP001177021">
    <property type="component" value="Unassembled WGS sequence"/>
</dbReference>
<protein>
    <submittedName>
        <fullName evidence="1">Uncharacterized protein</fullName>
    </submittedName>
</protein>
<dbReference type="EMBL" id="CASHSV030000615">
    <property type="protein sequence ID" value="CAJ2671515.1"/>
    <property type="molecule type" value="Genomic_DNA"/>
</dbReference>
<gene>
    <name evidence="1" type="ORF">MILVUS5_LOCUS35333</name>
</gene>
<keyword evidence="2" id="KW-1185">Reference proteome</keyword>